<evidence type="ECO:0000313" key="2">
    <source>
        <dbReference type="EMBL" id="MEY1662952.1"/>
    </source>
</evidence>
<dbReference type="EMBL" id="JBGCUO010000002">
    <property type="protein sequence ID" value="MEY1662952.1"/>
    <property type="molecule type" value="Genomic_DNA"/>
</dbReference>
<accession>A0ABV4AKM4</accession>
<evidence type="ECO:0000313" key="3">
    <source>
        <dbReference type="Proteomes" id="UP001562065"/>
    </source>
</evidence>
<feature type="domain" description="Serine aminopeptidase S33" evidence="1">
    <location>
        <begin position="68"/>
        <end position="194"/>
    </location>
</feature>
<sequence>MASLLPLMRGVLLAGALLASGCSSLLFYPMSPWVQNPARQGLDYQDVVLIHADGLRLHSWWLPAATDEVAGTVLFLHGNAQNISTHLMGVAWMPAAGYEVLLLDYRGYGLSEGRPRLPDVLDDIQLALDWLQSRRRSDAPLVVFGQSLGAAMGSAVLARPDNRDKYDCVMLEGGFANYQDISRDIMSKSWLLRPFGPFVRAGLPRDLQPEQQVGALAPTPLLILHSLDDSIVPFAHGERLAAAAGEGSEFQRLRGEHISAGRDPAVQARLATFMQGACRH</sequence>
<organism evidence="2 3">
    <name type="scientific">Isoalcanivorax beigongshangi</name>
    <dbReference type="NCBI Taxonomy" id="3238810"/>
    <lineage>
        <taxon>Bacteria</taxon>
        <taxon>Pseudomonadati</taxon>
        <taxon>Pseudomonadota</taxon>
        <taxon>Gammaproteobacteria</taxon>
        <taxon>Oceanospirillales</taxon>
        <taxon>Alcanivoracaceae</taxon>
        <taxon>Isoalcanivorax</taxon>
    </lineage>
</organism>
<dbReference type="Proteomes" id="UP001562065">
    <property type="component" value="Unassembled WGS sequence"/>
</dbReference>
<dbReference type="RefSeq" id="WP_369456222.1">
    <property type="nucleotide sequence ID" value="NZ_JBGCUO010000002.1"/>
</dbReference>
<dbReference type="InterPro" id="IPR022742">
    <property type="entry name" value="Hydrolase_4"/>
</dbReference>
<dbReference type="PANTHER" id="PTHR12277:SF81">
    <property type="entry name" value="PROTEIN ABHD13"/>
    <property type="match status" value="1"/>
</dbReference>
<dbReference type="Gene3D" id="3.40.50.1820">
    <property type="entry name" value="alpha/beta hydrolase"/>
    <property type="match status" value="1"/>
</dbReference>
<keyword evidence="2" id="KW-0378">Hydrolase</keyword>
<dbReference type="PANTHER" id="PTHR12277">
    <property type="entry name" value="ALPHA/BETA HYDROLASE DOMAIN-CONTAINING PROTEIN"/>
    <property type="match status" value="1"/>
</dbReference>
<proteinExistence type="predicted"/>
<dbReference type="SUPFAM" id="SSF53474">
    <property type="entry name" value="alpha/beta-Hydrolases"/>
    <property type="match status" value="1"/>
</dbReference>
<evidence type="ECO:0000259" key="1">
    <source>
        <dbReference type="Pfam" id="PF12146"/>
    </source>
</evidence>
<dbReference type="Pfam" id="PF12146">
    <property type="entry name" value="Hydrolase_4"/>
    <property type="match status" value="1"/>
</dbReference>
<name>A0ABV4AKM4_9GAMM</name>
<dbReference type="InterPro" id="IPR029058">
    <property type="entry name" value="AB_hydrolase_fold"/>
</dbReference>
<protein>
    <submittedName>
        <fullName evidence="2">Alpha/beta hydrolase</fullName>
    </submittedName>
</protein>
<dbReference type="GO" id="GO:0016787">
    <property type="term" value="F:hydrolase activity"/>
    <property type="evidence" value="ECO:0007669"/>
    <property type="project" value="UniProtKB-KW"/>
</dbReference>
<reference evidence="2 3" key="1">
    <citation type="submission" date="2024-07" db="EMBL/GenBank/DDBJ databases">
        <authorList>
            <person name="Ren Q."/>
        </authorList>
    </citation>
    <scope>NUCLEOTIDE SEQUENCE [LARGE SCALE GENOMIC DNA]</scope>
    <source>
        <strain evidence="2 3">REN37</strain>
    </source>
</reference>
<keyword evidence="3" id="KW-1185">Reference proteome</keyword>
<comment type="caution">
    <text evidence="2">The sequence shown here is derived from an EMBL/GenBank/DDBJ whole genome shotgun (WGS) entry which is preliminary data.</text>
</comment>
<gene>
    <name evidence="2" type="ORF">AB5I84_12395</name>
</gene>